<dbReference type="GO" id="GO:0005737">
    <property type="term" value="C:cytoplasm"/>
    <property type="evidence" value="ECO:0007669"/>
    <property type="project" value="EnsemblFungi"/>
</dbReference>
<evidence type="ECO:0000256" key="6">
    <source>
        <dbReference type="ARBA" id="ARBA00023027"/>
    </source>
</evidence>
<protein>
    <recommendedName>
        <fullName evidence="10">Deacetylase sirtuin-type domain-containing protein</fullName>
    </recommendedName>
</protein>
<dbReference type="InterPro" id="IPR026591">
    <property type="entry name" value="Sirtuin_cat_small_dom_sf"/>
</dbReference>
<comment type="caution">
    <text evidence="11">The sequence shown here is derived from an EMBL/GenBank/DDBJ whole genome shotgun (WGS) entry which is preliminary data.</text>
</comment>
<dbReference type="InterPro" id="IPR029035">
    <property type="entry name" value="DHS-like_NAD/FAD-binding_dom"/>
</dbReference>
<name>A0A261Y1G2_9FUNG</name>
<dbReference type="AlphaFoldDB" id="A0A261Y1G2"/>
<evidence type="ECO:0000313" key="12">
    <source>
        <dbReference type="Proteomes" id="UP000242875"/>
    </source>
</evidence>
<organism evidence="11 12">
    <name type="scientific">Bifiguratus adelaidae</name>
    <dbReference type="NCBI Taxonomy" id="1938954"/>
    <lineage>
        <taxon>Eukaryota</taxon>
        <taxon>Fungi</taxon>
        <taxon>Fungi incertae sedis</taxon>
        <taxon>Mucoromycota</taxon>
        <taxon>Mucoromycotina</taxon>
        <taxon>Endogonomycetes</taxon>
        <taxon>Endogonales</taxon>
        <taxon>Endogonales incertae sedis</taxon>
        <taxon>Bifiguratus</taxon>
    </lineage>
</organism>
<dbReference type="GO" id="GO:0099115">
    <property type="term" value="C:chromosome, subtelomeric region"/>
    <property type="evidence" value="ECO:0007669"/>
    <property type="project" value="EnsemblFungi"/>
</dbReference>
<dbReference type="GO" id="GO:0017136">
    <property type="term" value="F:histone deacetylase activity, NAD-dependent"/>
    <property type="evidence" value="ECO:0007669"/>
    <property type="project" value="TreeGrafter"/>
</dbReference>
<feature type="domain" description="Deacetylase sirtuin-type" evidence="10">
    <location>
        <begin position="4"/>
        <end position="282"/>
    </location>
</feature>
<evidence type="ECO:0000256" key="5">
    <source>
        <dbReference type="ARBA" id="ARBA00022833"/>
    </source>
</evidence>
<dbReference type="EMBL" id="MVBO01000040">
    <property type="protein sequence ID" value="OZJ04459.1"/>
    <property type="molecule type" value="Genomic_DNA"/>
</dbReference>
<sequence length="457" mass="50557">MKQKVLPERKLEAIAQLIKEGKCTKIITMTGAGISTAAGIPDFRTPGTGLYDNLQKYNLPYPEAIFDISYFKDYPDPFFALAKELFPGKFLASIAPTKTHYFLVLLHRKKLLHRAFTQNIDTLERLAGMPDEKIVEAHGSFAGATCIRCGKAADQEMVKETILRGDIPNCGHCGKGIIKPNITFFGEALPEKFYDSIVDFKPADLLIVIGTSLQVQPFASLIDQVGKKVPRLLINREKAGVYEFRNAGFDFDGKYQPYGRDVFHAGNCDDGVVELCRLLGWEDELETLYQTNTAKLRENWAKQEAKLRKTVEEEEEELVEALARTGIADQESEKTEKVDVEGLAEDIHHKVELVSQESKNAEVQKETEVSASKNEAIATEKKPSIASQSATYTSASDKDFKRSEPQTSIPSDSKEIAAPATSTEATSSSTQKPSTNETPPKVEPTVANTVKESKGKI</sequence>
<dbReference type="SUPFAM" id="SSF52467">
    <property type="entry name" value="DHS-like NAD/FAD-binding domain"/>
    <property type="match status" value="1"/>
</dbReference>
<dbReference type="GO" id="GO:0031934">
    <property type="term" value="C:mating-type region heterochromatin"/>
    <property type="evidence" value="ECO:0007669"/>
    <property type="project" value="EnsemblFungi"/>
</dbReference>
<feature type="compositionally biased region" description="Polar residues" evidence="9">
    <location>
        <begin position="385"/>
        <end position="395"/>
    </location>
</feature>
<keyword evidence="6" id="KW-0520">NAD</keyword>
<evidence type="ECO:0000256" key="8">
    <source>
        <dbReference type="SAM" id="Coils"/>
    </source>
</evidence>
<dbReference type="InterPro" id="IPR050134">
    <property type="entry name" value="NAD-dep_sirtuin_deacylases"/>
</dbReference>
<gene>
    <name evidence="11" type="ORF">BZG36_02808</name>
</gene>
<dbReference type="GO" id="GO:0070403">
    <property type="term" value="F:NAD+ binding"/>
    <property type="evidence" value="ECO:0007669"/>
    <property type="project" value="InterPro"/>
</dbReference>
<feature type="region of interest" description="Disordered" evidence="9">
    <location>
        <begin position="353"/>
        <end position="457"/>
    </location>
</feature>
<keyword evidence="12" id="KW-1185">Reference proteome</keyword>
<keyword evidence="8" id="KW-0175">Coiled coil</keyword>
<dbReference type="InterPro" id="IPR026590">
    <property type="entry name" value="Ssirtuin_cat_dom"/>
</dbReference>
<dbReference type="GO" id="GO:0000183">
    <property type="term" value="P:rDNA heterochromatin formation"/>
    <property type="evidence" value="ECO:0007669"/>
    <property type="project" value="EnsemblFungi"/>
</dbReference>
<dbReference type="OrthoDB" id="420264at2759"/>
<keyword evidence="4" id="KW-0479">Metal-binding</keyword>
<dbReference type="PROSITE" id="PS50305">
    <property type="entry name" value="SIRTUIN"/>
    <property type="match status" value="1"/>
</dbReference>
<comment type="caution">
    <text evidence="7">Lacks conserved residue(s) required for the propagation of feature annotation.</text>
</comment>
<comment type="cofactor">
    <cofactor evidence="1">
        <name>Zn(2+)</name>
        <dbReference type="ChEBI" id="CHEBI:29105"/>
    </cofactor>
</comment>
<evidence type="ECO:0000256" key="7">
    <source>
        <dbReference type="PROSITE-ProRule" id="PRU00236"/>
    </source>
</evidence>
<accession>A0A261Y1G2</accession>
<feature type="compositionally biased region" description="Low complexity" evidence="9">
    <location>
        <begin position="417"/>
        <end position="430"/>
    </location>
</feature>
<evidence type="ECO:0000256" key="3">
    <source>
        <dbReference type="ARBA" id="ARBA00022679"/>
    </source>
</evidence>
<dbReference type="GO" id="GO:0046872">
    <property type="term" value="F:metal ion binding"/>
    <property type="evidence" value="ECO:0007669"/>
    <property type="project" value="UniProtKB-KW"/>
</dbReference>
<dbReference type="InterPro" id="IPR003000">
    <property type="entry name" value="Sirtuin"/>
</dbReference>
<dbReference type="GO" id="GO:0031508">
    <property type="term" value="P:pericentric heterochromatin formation"/>
    <property type="evidence" value="ECO:0007669"/>
    <property type="project" value="EnsemblFungi"/>
</dbReference>
<proteinExistence type="inferred from homology"/>
<dbReference type="Pfam" id="PF02146">
    <property type="entry name" value="SIR2"/>
    <property type="match status" value="1"/>
</dbReference>
<dbReference type="PANTHER" id="PTHR11085:SF6">
    <property type="entry name" value="NAD-DEPENDENT PROTEIN DEACETYLASE SIRTUIN-2"/>
    <property type="match status" value="1"/>
</dbReference>
<comment type="similarity">
    <text evidence="2">Belongs to the sirtuin family. Class I subfamily.</text>
</comment>
<evidence type="ECO:0000313" key="11">
    <source>
        <dbReference type="EMBL" id="OZJ04459.1"/>
    </source>
</evidence>
<dbReference type="Gene3D" id="3.30.1600.10">
    <property type="entry name" value="SIR2/SIRT2 'Small Domain"/>
    <property type="match status" value="1"/>
</dbReference>
<evidence type="ECO:0000259" key="10">
    <source>
        <dbReference type="PROSITE" id="PS50305"/>
    </source>
</evidence>
<feature type="compositionally biased region" description="Basic and acidic residues" evidence="9">
    <location>
        <begin position="359"/>
        <end position="368"/>
    </location>
</feature>
<evidence type="ECO:0000256" key="9">
    <source>
        <dbReference type="SAM" id="MobiDB-lite"/>
    </source>
</evidence>
<dbReference type="GO" id="GO:0033553">
    <property type="term" value="C:rDNA heterochromatin"/>
    <property type="evidence" value="ECO:0007669"/>
    <property type="project" value="EnsemblFungi"/>
</dbReference>
<feature type="coiled-coil region" evidence="8">
    <location>
        <begin position="297"/>
        <end position="324"/>
    </location>
</feature>
<evidence type="ECO:0000256" key="4">
    <source>
        <dbReference type="ARBA" id="ARBA00022723"/>
    </source>
</evidence>
<dbReference type="GO" id="GO:0005721">
    <property type="term" value="C:pericentric heterochromatin"/>
    <property type="evidence" value="ECO:0007669"/>
    <property type="project" value="EnsemblFungi"/>
</dbReference>
<dbReference type="Gene3D" id="3.40.50.1220">
    <property type="entry name" value="TPP-binding domain"/>
    <property type="match status" value="1"/>
</dbReference>
<evidence type="ECO:0000256" key="1">
    <source>
        <dbReference type="ARBA" id="ARBA00001947"/>
    </source>
</evidence>
<dbReference type="Proteomes" id="UP000242875">
    <property type="component" value="Unassembled WGS sequence"/>
</dbReference>
<dbReference type="PANTHER" id="PTHR11085">
    <property type="entry name" value="NAD-DEPENDENT PROTEIN DEACYLASE SIRTUIN-5, MITOCHONDRIAL-RELATED"/>
    <property type="match status" value="1"/>
</dbReference>
<keyword evidence="3" id="KW-0808">Transferase</keyword>
<keyword evidence="5" id="KW-0862">Zinc</keyword>
<evidence type="ECO:0000256" key="2">
    <source>
        <dbReference type="ARBA" id="ARBA00006924"/>
    </source>
</evidence>
<reference evidence="11 12" key="1">
    <citation type="journal article" date="2017" name="Mycologia">
        <title>Bifiguratus adelaidae, gen. et sp. nov., a new member of Mucoromycotina in endophytic and soil-dwelling habitats.</title>
        <authorList>
            <person name="Torres-Cruz T.J."/>
            <person name="Billingsley Tobias T.L."/>
            <person name="Almatruk M."/>
            <person name="Hesse C."/>
            <person name="Kuske C.R."/>
            <person name="Desiro A."/>
            <person name="Benucci G.M."/>
            <person name="Bonito G."/>
            <person name="Stajich J.E."/>
            <person name="Dunlap C."/>
            <person name="Arnold A.E."/>
            <person name="Porras-Alfaro A."/>
        </authorList>
    </citation>
    <scope>NUCLEOTIDE SEQUENCE [LARGE SCALE GENOMIC DNA]</scope>
    <source>
        <strain evidence="11 12">AZ0501</strain>
    </source>
</reference>
<dbReference type="GO" id="GO:0005634">
    <property type="term" value="C:nucleus"/>
    <property type="evidence" value="ECO:0007669"/>
    <property type="project" value="TreeGrafter"/>
</dbReference>
<dbReference type="CDD" id="cd01408">
    <property type="entry name" value="SIRT1"/>
    <property type="match status" value="1"/>
</dbReference>